<dbReference type="EnsemblMetazoa" id="ACOM026384-RA">
    <property type="protein sequence ID" value="ACOM026384-PA.1"/>
    <property type="gene ID" value="ACOM026384"/>
</dbReference>
<evidence type="ECO:0000256" key="1">
    <source>
        <dbReference type="ARBA" id="ARBA00004245"/>
    </source>
</evidence>
<dbReference type="PANTHER" id="PTHR10829:SF25">
    <property type="entry name" value="DREBRIN-LIKE PROTEIN"/>
    <property type="match status" value="1"/>
</dbReference>
<evidence type="ECO:0000256" key="5">
    <source>
        <dbReference type="ARBA" id="ARBA00023054"/>
    </source>
</evidence>
<organism evidence="12">
    <name type="scientific">Anopheles coluzzii</name>
    <name type="common">African malaria mosquito</name>
    <dbReference type="NCBI Taxonomy" id="1518534"/>
    <lineage>
        <taxon>Eukaryota</taxon>
        <taxon>Metazoa</taxon>
        <taxon>Ecdysozoa</taxon>
        <taxon>Arthropoda</taxon>
        <taxon>Hexapoda</taxon>
        <taxon>Insecta</taxon>
        <taxon>Pterygota</taxon>
        <taxon>Neoptera</taxon>
        <taxon>Endopterygota</taxon>
        <taxon>Diptera</taxon>
        <taxon>Nematocera</taxon>
        <taxon>Culicoidea</taxon>
        <taxon>Culicidae</taxon>
        <taxon>Anophelinae</taxon>
        <taxon>Anopheles</taxon>
    </lineage>
</organism>
<sequence length="453" mass="50581">MQIGRGPRRTEQLLTGHEPAKMSVDLQKHRDAIVAAWKSVCDRKCATNWALFGYEGQTNVLKVQETGEDGISELAAELNSGKIQYAFLRVDNSETGIAKFVFINWQGEGAPIARKGTCAKHVRDVTGLLHGAHITVHATTEDDVEEARILEKLQKVVVNDFKVKDYSQAIDSPKPVGTNYSRVNPTKEINPAERDEFWRKEEEEEKHRLQAEYERKLNETVLLEEERRKREEREFEKREGAATAAASVSSASPVSPDRSYARQASDQSKTEREREIKQVVEASAKVSSAKARFLNSTAQLSPTHIQAEVAQELTEPPFSPTASFEERSIINELKAELESERQNGTDTPPALATEEEPPAVMVPAGEPVLSPEEVPEVAAGQYFDPNATIDLSDEDNMIRARALYDYQAADDSEISFDPDDIITHIDQIDEGWWQGLAPDGTYGLFPANYVELI</sequence>
<dbReference type="CDD" id="cd11281">
    <property type="entry name" value="ADF_drebrin_like"/>
    <property type="match status" value="1"/>
</dbReference>
<dbReference type="GO" id="GO:0030427">
    <property type="term" value="C:site of polarized growth"/>
    <property type="evidence" value="ECO:0007669"/>
    <property type="project" value="TreeGrafter"/>
</dbReference>
<dbReference type="SUPFAM" id="SSF55753">
    <property type="entry name" value="Actin depolymerizing proteins"/>
    <property type="match status" value="1"/>
</dbReference>
<dbReference type="SMART" id="SM00102">
    <property type="entry name" value="ADF"/>
    <property type="match status" value="1"/>
</dbReference>
<evidence type="ECO:0008006" key="13">
    <source>
        <dbReference type="Google" id="ProtNLM"/>
    </source>
</evidence>
<dbReference type="SMART" id="SM00326">
    <property type="entry name" value="SH3"/>
    <property type="match status" value="1"/>
</dbReference>
<keyword evidence="6" id="KW-0009">Actin-binding</keyword>
<feature type="domain" description="ADF-H" evidence="11">
    <location>
        <begin position="23"/>
        <end position="154"/>
    </location>
</feature>
<keyword evidence="5" id="KW-0175">Coiled coil</keyword>
<dbReference type="InterPro" id="IPR002108">
    <property type="entry name" value="ADF-H"/>
</dbReference>
<dbReference type="GO" id="GO:0030027">
    <property type="term" value="C:lamellipodium"/>
    <property type="evidence" value="ECO:0007669"/>
    <property type="project" value="TreeGrafter"/>
</dbReference>
<dbReference type="GO" id="GO:0098974">
    <property type="term" value="P:postsynaptic actin cytoskeleton organization"/>
    <property type="evidence" value="ECO:0007669"/>
    <property type="project" value="TreeGrafter"/>
</dbReference>
<dbReference type="InterPro" id="IPR035717">
    <property type="entry name" value="Drebrin-like_SH3"/>
</dbReference>
<keyword evidence="3 8" id="KW-0728">SH3 domain</keyword>
<evidence type="ECO:0000256" key="3">
    <source>
        <dbReference type="ARBA" id="ARBA00022443"/>
    </source>
</evidence>
<dbReference type="PANTHER" id="PTHR10829">
    <property type="entry name" value="CORTACTIN AND DREBRIN"/>
    <property type="match status" value="1"/>
</dbReference>
<dbReference type="GO" id="GO:0030864">
    <property type="term" value="C:cortical actin cytoskeleton"/>
    <property type="evidence" value="ECO:0007669"/>
    <property type="project" value="TreeGrafter"/>
</dbReference>
<dbReference type="GO" id="GO:0030425">
    <property type="term" value="C:dendrite"/>
    <property type="evidence" value="ECO:0007669"/>
    <property type="project" value="TreeGrafter"/>
</dbReference>
<dbReference type="InterPro" id="IPR029006">
    <property type="entry name" value="ADF-H/Gelsolin-like_dom_sf"/>
</dbReference>
<dbReference type="Pfam" id="PF14604">
    <property type="entry name" value="SH3_9"/>
    <property type="match status" value="1"/>
</dbReference>
<evidence type="ECO:0000256" key="8">
    <source>
        <dbReference type="PROSITE-ProRule" id="PRU00192"/>
    </source>
</evidence>
<dbReference type="PRINTS" id="PR00452">
    <property type="entry name" value="SH3DOMAIN"/>
</dbReference>
<evidence type="ECO:0000256" key="9">
    <source>
        <dbReference type="SAM" id="MobiDB-lite"/>
    </source>
</evidence>
<dbReference type="GO" id="GO:0045773">
    <property type="term" value="P:positive regulation of axon extension"/>
    <property type="evidence" value="ECO:0007669"/>
    <property type="project" value="TreeGrafter"/>
</dbReference>
<dbReference type="InterPro" id="IPR001452">
    <property type="entry name" value="SH3_domain"/>
</dbReference>
<evidence type="ECO:0000259" key="11">
    <source>
        <dbReference type="PROSITE" id="PS51263"/>
    </source>
</evidence>
<evidence type="ECO:0000256" key="6">
    <source>
        <dbReference type="ARBA" id="ARBA00023203"/>
    </source>
</evidence>
<dbReference type="PROSITE" id="PS50002">
    <property type="entry name" value="SH3"/>
    <property type="match status" value="1"/>
</dbReference>
<dbReference type="InterPro" id="IPR036028">
    <property type="entry name" value="SH3-like_dom_sf"/>
</dbReference>
<dbReference type="VEuPathDB" id="VectorBase:ACON2_039952"/>
<evidence type="ECO:0000259" key="10">
    <source>
        <dbReference type="PROSITE" id="PS50002"/>
    </source>
</evidence>
<feature type="compositionally biased region" description="Low complexity" evidence="9">
    <location>
        <begin position="241"/>
        <end position="256"/>
    </location>
</feature>
<dbReference type="FunFam" id="2.30.30.40:FF:000046">
    <property type="entry name" value="Drebrin-like protein isoform B"/>
    <property type="match status" value="1"/>
</dbReference>
<accession>A0A8W7P6F2</accession>
<dbReference type="GO" id="GO:0045211">
    <property type="term" value="C:postsynaptic membrane"/>
    <property type="evidence" value="ECO:0007669"/>
    <property type="project" value="TreeGrafter"/>
</dbReference>
<feature type="compositionally biased region" description="Basic and acidic residues" evidence="9">
    <location>
        <begin position="226"/>
        <end position="240"/>
    </location>
</feature>
<feature type="region of interest" description="Disordered" evidence="9">
    <location>
        <begin position="226"/>
        <end position="276"/>
    </location>
</feature>
<dbReference type="PROSITE" id="PS51263">
    <property type="entry name" value="ADF_H"/>
    <property type="match status" value="1"/>
</dbReference>
<evidence type="ECO:0000256" key="4">
    <source>
        <dbReference type="ARBA" id="ARBA00022490"/>
    </source>
</evidence>
<dbReference type="Proteomes" id="UP000075882">
    <property type="component" value="Unassembled WGS sequence"/>
</dbReference>
<dbReference type="Gene3D" id="3.40.20.10">
    <property type="entry name" value="Severin"/>
    <property type="match status" value="1"/>
</dbReference>
<dbReference type="GO" id="GO:0048812">
    <property type="term" value="P:neuron projection morphogenesis"/>
    <property type="evidence" value="ECO:0007669"/>
    <property type="project" value="TreeGrafter"/>
</dbReference>
<dbReference type="CDD" id="cd11960">
    <property type="entry name" value="SH3_Abp1_eu"/>
    <property type="match status" value="1"/>
</dbReference>
<dbReference type="GO" id="GO:0014069">
    <property type="term" value="C:postsynaptic density"/>
    <property type="evidence" value="ECO:0007669"/>
    <property type="project" value="TreeGrafter"/>
</dbReference>
<dbReference type="AlphaFoldDB" id="A0A8W7P6F2"/>
<reference evidence="12" key="1">
    <citation type="submission" date="2022-08" db="UniProtKB">
        <authorList>
            <consortium name="EnsemblMetazoa"/>
        </authorList>
    </citation>
    <scope>IDENTIFICATION</scope>
</reference>
<evidence type="ECO:0000313" key="12">
    <source>
        <dbReference type="EnsemblMetazoa" id="ACOM026384-PA.1"/>
    </source>
</evidence>
<evidence type="ECO:0000256" key="7">
    <source>
        <dbReference type="ARBA" id="ARBA00023212"/>
    </source>
</evidence>
<protein>
    <recommendedName>
        <fullName evidence="13">SH3 domain-containing protein</fullName>
    </recommendedName>
</protein>
<evidence type="ECO:0000256" key="2">
    <source>
        <dbReference type="ARBA" id="ARBA00011039"/>
    </source>
</evidence>
<dbReference type="GO" id="GO:0030833">
    <property type="term" value="P:regulation of actin filament polymerization"/>
    <property type="evidence" value="ECO:0007669"/>
    <property type="project" value="TreeGrafter"/>
</dbReference>
<feature type="domain" description="SH3" evidence="10">
    <location>
        <begin position="395"/>
        <end position="453"/>
    </location>
</feature>
<dbReference type="GO" id="GO:0005884">
    <property type="term" value="C:actin filament"/>
    <property type="evidence" value="ECO:0007669"/>
    <property type="project" value="TreeGrafter"/>
</dbReference>
<proteinExistence type="inferred from homology"/>
<name>A0A8W7P6F2_ANOCL</name>
<dbReference type="SUPFAM" id="SSF50044">
    <property type="entry name" value="SH3-domain"/>
    <property type="match status" value="1"/>
</dbReference>
<dbReference type="FunFam" id="3.40.20.10:FF:000011">
    <property type="entry name" value="Drebrin-like protein B"/>
    <property type="match status" value="1"/>
</dbReference>
<keyword evidence="7" id="KW-0206">Cytoskeleton</keyword>
<comment type="subcellular location">
    <subcellularLocation>
        <location evidence="1">Cytoplasm</location>
        <location evidence="1">Cytoskeleton</location>
    </subcellularLocation>
</comment>
<comment type="similarity">
    <text evidence="2">Belongs to the ABP1 family.</text>
</comment>
<keyword evidence="4" id="KW-0963">Cytoplasm</keyword>
<dbReference type="Pfam" id="PF00241">
    <property type="entry name" value="Cofilin_ADF"/>
    <property type="match status" value="1"/>
</dbReference>
<dbReference type="Gene3D" id="2.30.30.40">
    <property type="entry name" value="SH3 Domains"/>
    <property type="match status" value="1"/>
</dbReference>
<dbReference type="GO" id="GO:0051015">
    <property type="term" value="F:actin filament binding"/>
    <property type="evidence" value="ECO:0007669"/>
    <property type="project" value="TreeGrafter"/>
</dbReference>